<dbReference type="AlphaFoldDB" id="A0A4Y2H1S3"/>
<evidence type="ECO:0000313" key="2">
    <source>
        <dbReference type="Proteomes" id="UP000499080"/>
    </source>
</evidence>
<evidence type="ECO:0000313" key="1">
    <source>
        <dbReference type="EMBL" id="GBM60010.1"/>
    </source>
</evidence>
<proteinExistence type="predicted"/>
<keyword evidence="2" id="KW-1185">Reference proteome</keyword>
<sequence length="96" mass="11114">MTCSICLPSMAMTCRRRRAKSCKTRRVCRDIDITSSLELFNRIFDCYNTRTGCLQLALGRKFPLSRNRAVIARIVGLDDRYTLRNISTFSTNNEQQ</sequence>
<dbReference type="EMBL" id="BGPR01180173">
    <property type="protein sequence ID" value="GBM60010.1"/>
    <property type="molecule type" value="Genomic_DNA"/>
</dbReference>
<gene>
    <name evidence="1" type="ORF">AVEN_223380_1</name>
</gene>
<dbReference type="Proteomes" id="UP000499080">
    <property type="component" value="Unassembled WGS sequence"/>
</dbReference>
<organism evidence="1 2">
    <name type="scientific">Araneus ventricosus</name>
    <name type="common">Orbweaver spider</name>
    <name type="synonym">Epeira ventricosa</name>
    <dbReference type="NCBI Taxonomy" id="182803"/>
    <lineage>
        <taxon>Eukaryota</taxon>
        <taxon>Metazoa</taxon>
        <taxon>Ecdysozoa</taxon>
        <taxon>Arthropoda</taxon>
        <taxon>Chelicerata</taxon>
        <taxon>Arachnida</taxon>
        <taxon>Araneae</taxon>
        <taxon>Araneomorphae</taxon>
        <taxon>Entelegynae</taxon>
        <taxon>Araneoidea</taxon>
        <taxon>Araneidae</taxon>
        <taxon>Araneus</taxon>
    </lineage>
</organism>
<name>A0A4Y2H1S3_ARAVE</name>
<reference evidence="1 2" key="1">
    <citation type="journal article" date="2019" name="Sci. Rep.">
        <title>Orb-weaving spider Araneus ventricosus genome elucidates the spidroin gene catalogue.</title>
        <authorList>
            <person name="Kono N."/>
            <person name="Nakamura H."/>
            <person name="Ohtoshi R."/>
            <person name="Moran D.A.P."/>
            <person name="Shinohara A."/>
            <person name="Yoshida Y."/>
            <person name="Fujiwara M."/>
            <person name="Mori M."/>
            <person name="Tomita M."/>
            <person name="Arakawa K."/>
        </authorList>
    </citation>
    <scope>NUCLEOTIDE SEQUENCE [LARGE SCALE GENOMIC DNA]</scope>
</reference>
<comment type="caution">
    <text evidence="1">The sequence shown here is derived from an EMBL/GenBank/DDBJ whole genome shotgun (WGS) entry which is preliminary data.</text>
</comment>
<accession>A0A4Y2H1S3</accession>
<protein>
    <submittedName>
        <fullName evidence="1">Uncharacterized protein</fullName>
    </submittedName>
</protein>